<name>A0AAW6UIM1_PRORE</name>
<reference evidence="2" key="1">
    <citation type="submission" date="2022-10" db="EMBL/GenBank/DDBJ databases">
        <title>Bacterial isolates recovered from the One Health project in Brazil.</title>
        <authorList>
            <person name="Valiatti T.B."/>
            <person name="Santos F."/>
            <person name="Cayo R."/>
            <person name="Gales A.C."/>
        </authorList>
    </citation>
    <scope>NUCLEOTIDE SEQUENCE</scope>
    <source>
        <strain evidence="2">PVR188</strain>
    </source>
</reference>
<dbReference type="EMBL" id="JAOWIN010000010">
    <property type="protein sequence ID" value="MDI9093667.1"/>
    <property type="molecule type" value="Genomic_DNA"/>
</dbReference>
<gene>
    <name evidence="2" type="ORF">OGX73_13660</name>
</gene>
<keyword evidence="1" id="KW-0472">Membrane</keyword>
<keyword evidence="1" id="KW-1133">Transmembrane helix</keyword>
<dbReference type="PANTHER" id="PTHR23416">
    <property type="entry name" value="SIALIC ACID SYNTHASE-RELATED"/>
    <property type="match status" value="1"/>
</dbReference>
<dbReference type="RefSeq" id="WP_196724864.1">
    <property type="nucleotide sequence ID" value="NZ_JADSTA010000007.1"/>
</dbReference>
<evidence type="ECO:0000256" key="1">
    <source>
        <dbReference type="SAM" id="Phobius"/>
    </source>
</evidence>
<evidence type="ECO:0000313" key="2">
    <source>
        <dbReference type="EMBL" id="MDI9093667.1"/>
    </source>
</evidence>
<protein>
    <submittedName>
        <fullName evidence="2">Acyltransferase</fullName>
    </submittedName>
</protein>
<evidence type="ECO:0000313" key="3">
    <source>
        <dbReference type="Proteomes" id="UP001159001"/>
    </source>
</evidence>
<dbReference type="InterPro" id="IPR011004">
    <property type="entry name" value="Trimer_LpxA-like_sf"/>
</dbReference>
<accession>A0AAW6UIM1</accession>
<dbReference type="GO" id="GO:0016746">
    <property type="term" value="F:acyltransferase activity"/>
    <property type="evidence" value="ECO:0007669"/>
    <property type="project" value="UniProtKB-KW"/>
</dbReference>
<dbReference type="SUPFAM" id="SSF51161">
    <property type="entry name" value="Trimeric LpxA-like enzymes"/>
    <property type="match status" value="1"/>
</dbReference>
<organism evidence="2 3">
    <name type="scientific">Providencia rettgeri</name>
    <dbReference type="NCBI Taxonomy" id="587"/>
    <lineage>
        <taxon>Bacteria</taxon>
        <taxon>Pseudomonadati</taxon>
        <taxon>Pseudomonadota</taxon>
        <taxon>Gammaproteobacteria</taxon>
        <taxon>Enterobacterales</taxon>
        <taxon>Morganellaceae</taxon>
        <taxon>Providencia</taxon>
    </lineage>
</organism>
<dbReference type="Gene3D" id="2.160.10.10">
    <property type="entry name" value="Hexapeptide repeat proteins"/>
    <property type="match status" value="1"/>
</dbReference>
<keyword evidence="1" id="KW-0812">Transmembrane</keyword>
<keyword evidence="2" id="KW-0808">Transferase</keyword>
<keyword evidence="2" id="KW-0012">Acyltransferase</keyword>
<feature type="transmembrane region" description="Helical" evidence="1">
    <location>
        <begin position="6"/>
        <end position="26"/>
    </location>
</feature>
<comment type="caution">
    <text evidence="2">The sequence shown here is derived from an EMBL/GenBank/DDBJ whole genome shotgun (WGS) entry which is preliminary data.</text>
</comment>
<dbReference type="AlphaFoldDB" id="A0AAW6UIM1"/>
<dbReference type="InterPro" id="IPR051159">
    <property type="entry name" value="Hexapeptide_acetyltransf"/>
</dbReference>
<proteinExistence type="predicted"/>
<sequence length="167" mass="18515">MKHKLLLLYSWLIRTLFFLFPDIPFIMRTRGFFYSLAMKKSGKNLQIASSSVLKGLENLSVGNNCFFAINTIISASTYITIEDEVMVGYASIIESGNHTLENSSYRFGPPKREPIIIHFGSWIGANCTILAGAIIPPSSCIAAGTSLGNKLSKPGIYYRKSSLQHKE</sequence>
<dbReference type="Proteomes" id="UP001159001">
    <property type="component" value="Unassembled WGS sequence"/>
</dbReference>